<evidence type="ECO:0000313" key="1">
    <source>
        <dbReference type="EMBL" id="CAH9069595.1"/>
    </source>
</evidence>
<dbReference type="EMBL" id="CAMAPE010000005">
    <property type="protein sequence ID" value="CAH9069595.1"/>
    <property type="molecule type" value="Genomic_DNA"/>
</dbReference>
<dbReference type="AlphaFoldDB" id="A0A9P0YNG9"/>
<name>A0A9P0YNG9_CUSEU</name>
<dbReference type="OrthoDB" id="1278679at2759"/>
<sequence length="284" mass="31460">MVLEFTVVNATKLRQAVDALPAGKLRYVILMWSPQFFAIQCFLDQRLPAGQNPTALLKLAPESFSEYKSTDDFYHAAVDFVDLMTLLNLTDTGDTIRFSEMAEPIASSPNPLGFLCAHVSTPAQDDPEEEITFMVELKIYGHLPEKMLRSADVSHDPSSSPLPPVATFVALAFFKMMALINPSNEEPVTITAAQGRVFFNLVGKPLKDSLVMKAEGGLISQRGDIVGANMVHCVIPMKYVDVFQTTDLSSEVSLYRRPAGATLLWFKLDPPLTFLHGDLIHYFD</sequence>
<keyword evidence="2" id="KW-1185">Reference proteome</keyword>
<dbReference type="Proteomes" id="UP001152484">
    <property type="component" value="Unassembled WGS sequence"/>
</dbReference>
<proteinExistence type="predicted"/>
<organism evidence="1 2">
    <name type="scientific">Cuscuta europaea</name>
    <name type="common">European dodder</name>
    <dbReference type="NCBI Taxonomy" id="41803"/>
    <lineage>
        <taxon>Eukaryota</taxon>
        <taxon>Viridiplantae</taxon>
        <taxon>Streptophyta</taxon>
        <taxon>Embryophyta</taxon>
        <taxon>Tracheophyta</taxon>
        <taxon>Spermatophyta</taxon>
        <taxon>Magnoliopsida</taxon>
        <taxon>eudicotyledons</taxon>
        <taxon>Gunneridae</taxon>
        <taxon>Pentapetalae</taxon>
        <taxon>asterids</taxon>
        <taxon>lamiids</taxon>
        <taxon>Solanales</taxon>
        <taxon>Convolvulaceae</taxon>
        <taxon>Cuscuteae</taxon>
        <taxon>Cuscuta</taxon>
        <taxon>Cuscuta subgen. Cuscuta</taxon>
    </lineage>
</organism>
<accession>A0A9P0YNG9</accession>
<gene>
    <name evidence="1" type="ORF">CEURO_LOCUS3289</name>
</gene>
<reference evidence="1" key="1">
    <citation type="submission" date="2022-07" db="EMBL/GenBank/DDBJ databases">
        <authorList>
            <person name="Macas J."/>
            <person name="Novak P."/>
            <person name="Neumann P."/>
        </authorList>
    </citation>
    <scope>NUCLEOTIDE SEQUENCE</scope>
</reference>
<evidence type="ECO:0000313" key="2">
    <source>
        <dbReference type="Proteomes" id="UP001152484"/>
    </source>
</evidence>
<comment type="caution">
    <text evidence="1">The sequence shown here is derived from an EMBL/GenBank/DDBJ whole genome shotgun (WGS) entry which is preliminary data.</text>
</comment>
<protein>
    <submittedName>
        <fullName evidence="1">Uncharacterized protein</fullName>
    </submittedName>
</protein>